<dbReference type="GO" id="GO:0008270">
    <property type="term" value="F:zinc ion binding"/>
    <property type="evidence" value="ECO:0007669"/>
    <property type="project" value="InterPro"/>
</dbReference>
<dbReference type="AlphaFoldDB" id="A0A1C3ZBX0"/>
<organism evidence="4 5">
    <name type="scientific">[Bacillus] enclensis</name>
    <dbReference type="NCBI Taxonomy" id="1402860"/>
    <lineage>
        <taxon>Bacteria</taxon>
        <taxon>Bacillati</taxon>
        <taxon>Bacillota</taxon>
        <taxon>Bacilli</taxon>
        <taxon>Bacillales</taxon>
        <taxon>Bacillaceae</taxon>
        <taxon>Rossellomorea</taxon>
    </lineage>
</organism>
<dbReference type="Pfam" id="PF00383">
    <property type="entry name" value="dCMP_cyt_deam_1"/>
    <property type="match status" value="1"/>
</dbReference>
<evidence type="ECO:0000256" key="1">
    <source>
        <dbReference type="ARBA" id="ARBA00022723"/>
    </source>
</evidence>
<dbReference type="InterPro" id="IPR016192">
    <property type="entry name" value="APOBEC/CMP_deaminase_Zn-bd"/>
</dbReference>
<feature type="domain" description="CMP/dCMP-type deaminase" evidence="3">
    <location>
        <begin position="3"/>
        <end position="115"/>
    </location>
</feature>
<dbReference type="InterPro" id="IPR002125">
    <property type="entry name" value="CMP_dCMP_dom"/>
</dbReference>
<evidence type="ECO:0000313" key="5">
    <source>
        <dbReference type="Proteomes" id="UP000181997"/>
    </source>
</evidence>
<dbReference type="Proteomes" id="UP000181997">
    <property type="component" value="Unassembled WGS sequence"/>
</dbReference>
<sequence>MEDNDRYFLEMVLSEAEQALKENTYPIGAVIVDEYNNLIATGRNRVHPQQDATAHAEIDAIRNAGEAILQAKVHRRKLTMYTSVEPCPMCTGAILFSHIKKVVWAMNDDIGFGGYRKIRDSYMFDDRFSVVELIEEPFLDLKERQSALMKEWARNPNDMVNLRKAVCKSL</sequence>
<dbReference type="CDD" id="cd01285">
    <property type="entry name" value="nucleoside_deaminase"/>
    <property type="match status" value="1"/>
</dbReference>
<dbReference type="PROSITE" id="PS00903">
    <property type="entry name" value="CYT_DCMP_DEAMINASES_1"/>
    <property type="match status" value="1"/>
</dbReference>
<dbReference type="SUPFAM" id="SSF53927">
    <property type="entry name" value="Cytidine deaminase-like"/>
    <property type="match status" value="1"/>
</dbReference>
<keyword evidence="2" id="KW-0862">Zinc</keyword>
<gene>
    <name evidence="4" type="ORF">GA0061094_0559</name>
</gene>
<dbReference type="Gene3D" id="3.40.140.10">
    <property type="entry name" value="Cytidine Deaminase, domain 2"/>
    <property type="match status" value="1"/>
</dbReference>
<dbReference type="RefSeq" id="WP_074439943.1">
    <property type="nucleotide sequence ID" value="NZ_FMAU01000001.1"/>
</dbReference>
<dbReference type="PANTHER" id="PTHR11079">
    <property type="entry name" value="CYTOSINE DEAMINASE FAMILY MEMBER"/>
    <property type="match status" value="1"/>
</dbReference>
<evidence type="ECO:0000313" key="4">
    <source>
        <dbReference type="EMBL" id="SCB79752.1"/>
    </source>
</evidence>
<proteinExistence type="predicted"/>
<evidence type="ECO:0000259" key="3">
    <source>
        <dbReference type="PROSITE" id="PS51747"/>
    </source>
</evidence>
<dbReference type="PROSITE" id="PS51747">
    <property type="entry name" value="CYT_DCMP_DEAMINASES_2"/>
    <property type="match status" value="1"/>
</dbReference>
<dbReference type="OrthoDB" id="9802676at2"/>
<accession>A0A1C3ZBX0</accession>
<dbReference type="GO" id="GO:0052717">
    <property type="term" value="F:tRNA-specific adenosine-34 deaminase activity"/>
    <property type="evidence" value="ECO:0007669"/>
    <property type="project" value="TreeGrafter"/>
</dbReference>
<keyword evidence="5" id="KW-1185">Reference proteome</keyword>
<dbReference type="EMBL" id="FMAU01000001">
    <property type="protein sequence ID" value="SCB79752.1"/>
    <property type="molecule type" value="Genomic_DNA"/>
</dbReference>
<evidence type="ECO:0000256" key="2">
    <source>
        <dbReference type="ARBA" id="ARBA00022833"/>
    </source>
</evidence>
<reference evidence="5" key="1">
    <citation type="submission" date="2016-08" db="EMBL/GenBank/DDBJ databases">
        <authorList>
            <person name="Varghese N."/>
            <person name="Submissions Spin"/>
        </authorList>
    </citation>
    <scope>NUCLEOTIDE SEQUENCE [LARGE SCALE GENOMIC DNA]</scope>
    <source>
        <strain evidence="5">SGD-1123</strain>
    </source>
</reference>
<name>A0A1C3ZBX0_9BACI</name>
<dbReference type="GO" id="GO:0002100">
    <property type="term" value="P:tRNA wobble adenosine to inosine editing"/>
    <property type="evidence" value="ECO:0007669"/>
    <property type="project" value="TreeGrafter"/>
</dbReference>
<keyword evidence="1" id="KW-0479">Metal-binding</keyword>
<dbReference type="PANTHER" id="PTHR11079:SF202">
    <property type="entry name" value="TRNA-SPECIFIC ADENOSINE DEAMINASE"/>
    <property type="match status" value="1"/>
</dbReference>
<dbReference type="InterPro" id="IPR016193">
    <property type="entry name" value="Cytidine_deaminase-like"/>
</dbReference>
<protein>
    <submittedName>
        <fullName evidence="4">tRNA(Adenine34) deaminase</fullName>
    </submittedName>
</protein>